<dbReference type="Proteomes" id="UP000617041">
    <property type="component" value="Unassembled WGS sequence"/>
</dbReference>
<comment type="caution">
    <text evidence="1">The sequence shown here is derived from an EMBL/GenBank/DDBJ whole genome shotgun (WGS) entry which is preliminary data.</text>
</comment>
<gene>
    <name evidence="1" type="ORF">I8E28_07435</name>
</gene>
<sequence length="92" mass="10215">MEQIAGPVFGYYLACYTVETGDGHFGYARLYATCPRGVWDDDKPLRKIVAGPFGDETAAMQGILARSERKLARRAALRSDWAMLDSQLSALR</sequence>
<dbReference type="RefSeq" id="WP_200787356.1">
    <property type="nucleotide sequence ID" value="NZ_JAEDAO010000001.1"/>
</dbReference>
<proteinExistence type="predicted"/>
<accession>A0A934PXQ5</accession>
<keyword evidence="2" id="KW-1185">Reference proteome</keyword>
<name>A0A934PXQ5_9BURK</name>
<protein>
    <submittedName>
        <fullName evidence="1">Uncharacterized protein</fullName>
    </submittedName>
</protein>
<dbReference type="EMBL" id="JAEDAO010000001">
    <property type="protein sequence ID" value="MBK0392419.1"/>
    <property type="molecule type" value="Genomic_DNA"/>
</dbReference>
<organism evidence="1 2">
    <name type="scientific">Ramlibacter algicola</name>
    <dbReference type="NCBI Taxonomy" id="2795217"/>
    <lineage>
        <taxon>Bacteria</taxon>
        <taxon>Pseudomonadati</taxon>
        <taxon>Pseudomonadota</taxon>
        <taxon>Betaproteobacteria</taxon>
        <taxon>Burkholderiales</taxon>
        <taxon>Comamonadaceae</taxon>
        <taxon>Ramlibacter</taxon>
    </lineage>
</organism>
<evidence type="ECO:0000313" key="2">
    <source>
        <dbReference type="Proteomes" id="UP000617041"/>
    </source>
</evidence>
<dbReference type="AlphaFoldDB" id="A0A934PXQ5"/>
<evidence type="ECO:0000313" key="1">
    <source>
        <dbReference type="EMBL" id="MBK0392419.1"/>
    </source>
</evidence>
<reference evidence="1" key="1">
    <citation type="submission" date="2020-12" db="EMBL/GenBank/DDBJ databases">
        <title>Ramlibacter sp. nov., isolated from a freshwater alga, Cryptomonas.</title>
        <authorList>
            <person name="Kim H.M."/>
            <person name="Jeon C.O."/>
        </authorList>
    </citation>
    <scope>NUCLEOTIDE SEQUENCE</scope>
    <source>
        <strain evidence="1">CrO1</strain>
    </source>
</reference>